<sequence>MGYLFFFFFFNILFLDIDVWLCAHFRAKKGVMEFLCCQAEIGKLIREKTEELNDIGAALAFVHHHVLSMMHKSETGLSMPDVFPSCALQSASGKLCRCRGMIQEVEPNISFYRASRSDFFGAAEEENMALLEATLLYVIPVPGNSHFYRVPQETMSEERAAMHNVPAVGQVFGDRKRRERSDGPLQSSALEREMKQFRQEVVFQSDGASQPMRQLSLYQKLNLPHPPLSGFLHTACVVTVIQHPAVERDRLRINDVVDFFGFLDEDSAMTGDRMAACPLDEFGAFASWHAEQIPPSLLSRMTCISWKKVFSTPICPVPTNYFETKRPLVLLYLANTICQGDALLAEYILLHLSARVITHESATPVGDIPLRVEAQAIDPEMWSSFMRSISPVGEVLLDASLLSSVDLRIVPRQDHMANVLRTGVLQLANGTHVTLDCQAVSKASNALHEALFAVMHKQVLPLEYPYQLHELPIDLSFLALSTARISEEMELLRLAVSVRWQPELPMAAMDLTNLSAEDVQDYFSHVRCVCRRFVSEDNSQAHRLAEKLVCFSHSEPSWNNHDPFIHNNSFSMAAALMRACAASFGRETISDGDIDHILLLERDRVARRC</sequence>
<dbReference type="GO" id="GO:0005634">
    <property type="term" value="C:nucleus"/>
    <property type="evidence" value="ECO:0007669"/>
    <property type="project" value="UniProtKB-SubCell"/>
</dbReference>
<evidence type="ECO:0000256" key="2">
    <source>
        <dbReference type="ARBA" id="ARBA00023242"/>
    </source>
</evidence>
<dbReference type="InterPro" id="IPR019140">
    <property type="entry name" value="MCM_complex-bd"/>
</dbReference>
<dbReference type="PaxDb" id="353153-Q4DVM7"/>
<comment type="caution">
    <text evidence="4">The sequence shown here is derived from an EMBL/GenBank/DDBJ whole genome shotgun (WGS) entry which is preliminary data.</text>
</comment>
<dbReference type="Pfam" id="PF09739">
    <property type="entry name" value="MCM_bind"/>
    <property type="match status" value="1"/>
</dbReference>
<keyword evidence="3" id="KW-0732">Signal</keyword>
<proteinExistence type="predicted"/>
<protein>
    <recommendedName>
        <fullName evidence="6">Mini-chromosome maintenance complex-binding protein</fullName>
    </recommendedName>
</protein>
<accession>Q4DVM7</accession>
<gene>
    <name evidence="4" type="ORF">Tc00.1047053508207.80</name>
</gene>
<dbReference type="PANTHER" id="PTHR13489:SF0">
    <property type="entry name" value="MINI-CHROMOSOME MAINTENANCE COMPLEX-BINDING PROTEIN"/>
    <property type="match status" value="1"/>
</dbReference>
<dbReference type="EMBL" id="AAHK01000142">
    <property type="protein sequence ID" value="EAN96562.1"/>
    <property type="molecule type" value="Genomic_DNA"/>
</dbReference>
<evidence type="ECO:0008006" key="6">
    <source>
        <dbReference type="Google" id="ProtNLM"/>
    </source>
</evidence>
<keyword evidence="5" id="KW-1185">Reference proteome</keyword>
<evidence type="ECO:0000313" key="5">
    <source>
        <dbReference type="Proteomes" id="UP000002296"/>
    </source>
</evidence>
<comment type="subcellular location">
    <subcellularLocation>
        <location evidence="1">Nucleus</location>
    </subcellularLocation>
</comment>
<dbReference type="STRING" id="353153.Q4DVM7"/>
<dbReference type="InParanoid" id="Q4DVM7"/>
<reference evidence="4 5" key="1">
    <citation type="journal article" date="2005" name="Science">
        <title>The genome sequence of Trypanosoma cruzi, etiologic agent of Chagas disease.</title>
        <authorList>
            <person name="El-Sayed N.M."/>
            <person name="Myler P.J."/>
            <person name="Bartholomeu D.C."/>
            <person name="Nilsson D."/>
            <person name="Aggarwal G."/>
            <person name="Tran A.N."/>
            <person name="Ghedin E."/>
            <person name="Worthey E.A."/>
            <person name="Delcher A.L."/>
            <person name="Blandin G."/>
            <person name="Westenberger S.J."/>
            <person name="Caler E."/>
            <person name="Cerqueira G.C."/>
            <person name="Branche C."/>
            <person name="Haas B."/>
            <person name="Anupama A."/>
            <person name="Arner E."/>
            <person name="Aslund L."/>
            <person name="Attipoe P."/>
            <person name="Bontempi E."/>
            <person name="Bringaud F."/>
            <person name="Burton P."/>
            <person name="Cadag E."/>
            <person name="Campbell D.A."/>
            <person name="Carrington M."/>
            <person name="Crabtree J."/>
            <person name="Darban H."/>
            <person name="da Silveira J.F."/>
            <person name="de Jong P."/>
            <person name="Edwards K."/>
            <person name="Englund P.T."/>
            <person name="Fazelina G."/>
            <person name="Feldblyum T."/>
            <person name="Ferella M."/>
            <person name="Frasch A.C."/>
            <person name="Gull K."/>
            <person name="Horn D."/>
            <person name="Hou L."/>
            <person name="Huang Y."/>
            <person name="Kindlund E."/>
            <person name="Klingbeil M."/>
            <person name="Kluge S."/>
            <person name="Koo H."/>
            <person name="Lacerda D."/>
            <person name="Levin M.J."/>
            <person name="Lorenzi H."/>
            <person name="Louie T."/>
            <person name="Machado C.R."/>
            <person name="McCulloch R."/>
            <person name="McKenna A."/>
            <person name="Mizuno Y."/>
            <person name="Mottram J.C."/>
            <person name="Nelson S."/>
            <person name="Ochaya S."/>
            <person name="Osoegawa K."/>
            <person name="Pai G."/>
            <person name="Parsons M."/>
            <person name="Pentony M."/>
            <person name="Pettersson U."/>
            <person name="Pop M."/>
            <person name="Ramirez J.L."/>
            <person name="Rinta J."/>
            <person name="Robertson L."/>
            <person name="Salzberg S.L."/>
            <person name="Sanchez D.O."/>
            <person name="Seyler A."/>
            <person name="Sharma R."/>
            <person name="Shetty J."/>
            <person name="Simpson A.J."/>
            <person name="Sisk E."/>
            <person name="Tammi M.T."/>
            <person name="Tarleton R."/>
            <person name="Teixeira S."/>
            <person name="Van Aken S."/>
            <person name="Vogt C."/>
            <person name="Ward P.N."/>
            <person name="Wickstead B."/>
            <person name="Wortman J."/>
            <person name="White O."/>
            <person name="Fraser C.M."/>
            <person name="Stuart K.D."/>
            <person name="Andersson B."/>
        </authorList>
    </citation>
    <scope>NUCLEOTIDE SEQUENCE [LARGE SCALE GENOMIC DNA]</scope>
    <source>
        <strain evidence="4 5">CL Brener</strain>
    </source>
</reference>
<evidence type="ECO:0000313" key="4">
    <source>
        <dbReference type="EMBL" id="EAN96562.1"/>
    </source>
</evidence>
<evidence type="ECO:0000256" key="1">
    <source>
        <dbReference type="ARBA" id="ARBA00004123"/>
    </source>
</evidence>
<dbReference type="RefSeq" id="XP_818413.1">
    <property type="nucleotide sequence ID" value="XM_813320.1"/>
</dbReference>
<dbReference type="AlphaFoldDB" id="Q4DVM7"/>
<name>Q4DVM7_TRYCC</name>
<dbReference type="eggNOG" id="KOG2545">
    <property type="taxonomic scope" value="Eukaryota"/>
</dbReference>
<dbReference type="PANTHER" id="PTHR13489">
    <property type="entry name" value="MINI-CHROMOSOME MAINTENANCE COMPLEX-BINDING PROTEIN"/>
    <property type="match status" value="1"/>
</dbReference>
<dbReference type="GeneID" id="3550664"/>
<dbReference type="GO" id="GO:0003682">
    <property type="term" value="F:chromatin binding"/>
    <property type="evidence" value="ECO:0007669"/>
    <property type="project" value="TreeGrafter"/>
</dbReference>
<dbReference type="GO" id="GO:0006261">
    <property type="term" value="P:DNA-templated DNA replication"/>
    <property type="evidence" value="ECO:0007669"/>
    <property type="project" value="TreeGrafter"/>
</dbReference>
<organism evidence="4 5">
    <name type="scientific">Trypanosoma cruzi (strain CL Brener)</name>
    <dbReference type="NCBI Taxonomy" id="353153"/>
    <lineage>
        <taxon>Eukaryota</taxon>
        <taxon>Discoba</taxon>
        <taxon>Euglenozoa</taxon>
        <taxon>Kinetoplastea</taxon>
        <taxon>Metakinetoplastina</taxon>
        <taxon>Trypanosomatida</taxon>
        <taxon>Trypanosomatidae</taxon>
        <taxon>Trypanosoma</taxon>
        <taxon>Schizotrypanum</taxon>
    </lineage>
</organism>
<dbReference type="OMA" id="CAHFRAK"/>
<dbReference type="Proteomes" id="UP000002296">
    <property type="component" value="Unassembled WGS sequence"/>
</dbReference>
<feature type="signal peptide" evidence="3">
    <location>
        <begin position="1"/>
        <end position="22"/>
    </location>
</feature>
<evidence type="ECO:0000256" key="3">
    <source>
        <dbReference type="SAM" id="SignalP"/>
    </source>
</evidence>
<dbReference type="KEGG" id="tcr:508207.80"/>
<keyword evidence="2" id="KW-0539">Nucleus</keyword>
<feature type="chain" id="PRO_5004237148" description="Mini-chromosome maintenance complex-binding protein" evidence="3">
    <location>
        <begin position="23"/>
        <end position="609"/>
    </location>
</feature>